<dbReference type="SUPFAM" id="SSF48371">
    <property type="entry name" value="ARM repeat"/>
    <property type="match status" value="2"/>
</dbReference>
<feature type="compositionally biased region" description="Basic and acidic residues" evidence="1">
    <location>
        <begin position="1615"/>
        <end position="1642"/>
    </location>
</feature>
<reference evidence="2 3" key="1">
    <citation type="submission" date="2009-08" db="EMBL/GenBank/DDBJ databases">
        <title>The Genome Sequence of Spizellomyces punctatus strain DAOM BR117.</title>
        <authorList>
            <consortium name="The Broad Institute Genome Sequencing Platform"/>
            <person name="Russ C."/>
            <person name="Cuomo C."/>
            <person name="Shea T."/>
            <person name="Young S.K."/>
            <person name="Zeng Q."/>
            <person name="Koehrsen M."/>
            <person name="Haas B."/>
            <person name="Borodovsky M."/>
            <person name="Guigo R."/>
            <person name="Alvarado L."/>
            <person name="Berlin A."/>
            <person name="Bochicchio J."/>
            <person name="Borenstein D."/>
            <person name="Chapman S."/>
            <person name="Chen Z."/>
            <person name="Engels R."/>
            <person name="Freedman E."/>
            <person name="Gellesch M."/>
            <person name="Goldberg J."/>
            <person name="Griggs A."/>
            <person name="Gujja S."/>
            <person name="Heiman D."/>
            <person name="Hepburn T."/>
            <person name="Howarth C."/>
            <person name="Jen D."/>
            <person name="Larson L."/>
            <person name="Lewis B."/>
            <person name="Mehta T."/>
            <person name="Park D."/>
            <person name="Pearson M."/>
            <person name="Roberts A."/>
            <person name="Saif S."/>
            <person name="Shenoy N."/>
            <person name="Sisk P."/>
            <person name="Stolte C."/>
            <person name="Sykes S."/>
            <person name="Thomson T."/>
            <person name="Walk T."/>
            <person name="White J."/>
            <person name="Yandava C."/>
            <person name="Burger G."/>
            <person name="Gray M.W."/>
            <person name="Holland P.W.H."/>
            <person name="King N."/>
            <person name="Lang F.B.F."/>
            <person name="Roger A.J."/>
            <person name="Ruiz-Trillo I."/>
            <person name="Lander E."/>
            <person name="Nusbaum C."/>
        </authorList>
    </citation>
    <scope>NUCLEOTIDE SEQUENCE [LARGE SCALE GENOMIC DNA]</scope>
    <source>
        <strain evidence="2 3">DAOM BR117</strain>
    </source>
</reference>
<name>A0A0L0HSR9_SPIPD</name>
<dbReference type="InterPro" id="IPR016024">
    <property type="entry name" value="ARM-type_fold"/>
</dbReference>
<dbReference type="GeneID" id="27685041"/>
<evidence type="ECO:0000313" key="2">
    <source>
        <dbReference type="EMBL" id="KND03924.1"/>
    </source>
</evidence>
<organism evidence="2 3">
    <name type="scientific">Spizellomyces punctatus (strain DAOM BR117)</name>
    <dbReference type="NCBI Taxonomy" id="645134"/>
    <lineage>
        <taxon>Eukaryota</taxon>
        <taxon>Fungi</taxon>
        <taxon>Fungi incertae sedis</taxon>
        <taxon>Chytridiomycota</taxon>
        <taxon>Chytridiomycota incertae sedis</taxon>
        <taxon>Chytridiomycetes</taxon>
        <taxon>Spizellomycetales</taxon>
        <taxon>Spizellomycetaceae</taxon>
        <taxon>Spizellomyces</taxon>
    </lineage>
</organism>
<evidence type="ECO:0000256" key="1">
    <source>
        <dbReference type="SAM" id="MobiDB-lite"/>
    </source>
</evidence>
<dbReference type="RefSeq" id="XP_016611963.1">
    <property type="nucleotide sequence ID" value="XM_016749695.1"/>
</dbReference>
<dbReference type="eggNOG" id="ENOG502SKRF">
    <property type="taxonomic scope" value="Eukaryota"/>
</dbReference>
<proteinExistence type="predicted"/>
<protein>
    <submittedName>
        <fullName evidence="2">Uncharacterized protein</fullName>
    </submittedName>
</protein>
<dbReference type="VEuPathDB" id="FungiDB:SPPG_01373"/>
<dbReference type="EMBL" id="KQ257451">
    <property type="protein sequence ID" value="KND03924.1"/>
    <property type="molecule type" value="Genomic_DNA"/>
</dbReference>
<dbReference type="Proteomes" id="UP000053201">
    <property type="component" value="Unassembled WGS sequence"/>
</dbReference>
<dbReference type="OMA" id="NNEERIW"/>
<dbReference type="InterPro" id="IPR011989">
    <property type="entry name" value="ARM-like"/>
</dbReference>
<feature type="region of interest" description="Disordered" evidence="1">
    <location>
        <begin position="1615"/>
        <end position="1652"/>
    </location>
</feature>
<accession>A0A0L0HSR9</accession>
<evidence type="ECO:0000313" key="3">
    <source>
        <dbReference type="Proteomes" id="UP000053201"/>
    </source>
</evidence>
<sequence>MAATAALDPLRSHPILFTISPADRPIVSKWLNEVKTFFATTAAQAADISKSFALAPSKGAPGTLPPSAAAAASNATALAYVGGAGPSAVGLAGPVVGIGQQNFMAMEDVLEGITVHYAVQLTSILGHFLENIRIEAARLLFSLAVIFDKKVQELNKKVEKVAVGFQTDDKGYYSAVHELFHYIGPALSGMAVALVAGLECFYTCPDWTVRGVCNSALARLVYENDKIFLEEDQLAAIWNLYFSLHSIPIISKVFPDRIVIVKALGLLAPLYSPADSALTYRIVDSLLRLQDKTALETEAIKSTLRKIFEKLAERSINPSGVDPNNQEPIGTGFALFVNLINPHDEYAYDLLSWALESYSASLLPSIGGAKAKKFPVAEFPPLTEFVKSLANHFRATPALVRYGACVSLHTSLSIYPNMVADNKELYVHIITGVLDTDYLSAFLYVSMIEALKTEEGKGLKHMLASLRHQERNGADYDTLYATALQAKGRDLTMSDILDVAIKASPPLAPKLLQKMANSLEYLTKPMQLRQLELVRLWGSKSQKFDTFLMQTLVPYCNSGDEDIQMAALKVIFSLIPSFRTASPADISFAWAYFHALMDQKIKASILQAVLTLIKQFPLDKLVDDAREELLNTLFKLVFHHEPNVRIMVYDIIGSYTDFWKASGLFNAAIGIMFLAIGDHNEQCAKKASDYLFRLSDTHFGSIVTPLGAVRDAQGGPFPLLLKAYDELANVIARDRTEITELVDAITLDANVDEFWNFYLEDAPDNQLVRPDDYNYARNFVHTPFWISLLLTKLGVPPPSVGEGVPRNVMPTTPAGKRRFICGFMLCLLPTCGMPDPVLRRTACISIVRCCFRGQSLHPGMMRGLLEFVSQQMMAHKQWTFQLSALDILKIVTRLKLPGISPSILLQYIDLSLDVAYNTPSSIVKLGALDLIETFLLVFPHGVATKLQEIRDVVRALIVDTDSDVVNSASRLFPLVFRCVPTTQSADFLAYLKSEIATIQTGGPQANGDPMVAGLTTEESDRVVRLSIKAMGAINDPAIAYAIVLELMPFLRTKQWSFRAAALASALSQVPNLDGVQSMTILWTLLPLYGDPNESVRLIFSRYLRRVPSKQDALCKSLPPHPDDSLVLPTTSWEDLLADNASFTVNAKNMNDILFELDALGGASDPDVLPMEDDGFRLPIISQKLMGRFKELVRTVCGPVPPANISEVMYYLQELQRNRQMQGPAIMVLSEFCCLHETTVADVIEIFTNHLSQEITPDRATVIEACMLGLRNISEYSPSAFKQILVKISSPAVISEGDLMALFYLSDLIQDICANKALELLRKYVPIITSQRHAIRKRLLAVYLNVELALISGQDEMAKVLDAIQILLDTTDEADTRRKVYGCLGKILGHLGPKHSLFRSLLNNAKKEIRSKHPEVRLRSLDIVRILAKYMSTEEAIWFCFLYLADSNREVRNKSKDVLIVEGMLDFVVPALRTYKPNAGSKRAIILESCKLPSIDKLVLAINTKENDEARIRVPFPDEDPYNVRWYSSDRRRKFSERYGLPESAFARAMLPLPQSIMTLVEDKSAAIKKPTPEILAKYQWLMNIDSITILRECIRKYSQVASDLVESTLEKVEDEIAPRERGRSETRRPGSDGGPRGEDDTPRPSSSGGEDDEVDIEAETHLIDVLSNLLFAHDGIGDKVPGWMDRMQAFIAACNSNAALIRETLYTNLESSFFFFNEYIDIPIVSDEQYEALEEFKTANQEATLEIVKTGKTDKFSALEIRKNELNDLVDTRSEQLRRLTVIALHGTSGYGLFHALSTAVPESRLMSAFQFLADMLENEHRGIRIAAVEALVTIVMIQLEAAIKPGFVNKIKGIMQNLLTRLQTVDDSASLYRRKADMVSVMAQLMTYVKERRLRLNFIRVLVQLWKDPDSEVRVAAIKMMQLLGERGVTEITECFNDNESADQLAGDEEDRPPQVMKELAGLINNPEYPEKDILQDLLKWRFTQPVKP</sequence>
<gene>
    <name evidence="2" type="ORF">SPPG_01373</name>
</gene>
<dbReference type="Gene3D" id="1.25.10.10">
    <property type="entry name" value="Leucine-rich Repeat Variant"/>
    <property type="match status" value="4"/>
</dbReference>
<dbReference type="InParanoid" id="A0A0L0HSR9"/>
<dbReference type="OrthoDB" id="2100425at2759"/>
<keyword evidence="3" id="KW-1185">Reference proteome</keyword>